<sequence>MSIKVNAALKTVKMRAIIFWLVIVGNRVLYAGMPLLTPGRHLMEDDQILLGLRPMPKLRDRLHSFIVWSLPHC</sequence>
<dbReference type="EMBL" id="MG816601">
    <property type="protein sequence ID" value="AXF48786.1"/>
    <property type="molecule type" value="mRNA"/>
</dbReference>
<keyword evidence="1" id="KW-0472">Membrane</keyword>
<accession>A0A345BEW2</accession>
<protein>
    <submittedName>
        <fullName evidence="2">Odorant receptors 38.3</fullName>
    </submittedName>
</protein>
<keyword evidence="1" id="KW-0812">Transmembrane</keyword>
<organism evidence="2">
    <name type="scientific">Lobesia botrana</name>
    <dbReference type="NCBI Taxonomy" id="209534"/>
    <lineage>
        <taxon>Eukaryota</taxon>
        <taxon>Metazoa</taxon>
        <taxon>Ecdysozoa</taxon>
        <taxon>Arthropoda</taxon>
        <taxon>Hexapoda</taxon>
        <taxon>Insecta</taxon>
        <taxon>Pterygota</taxon>
        <taxon>Neoptera</taxon>
        <taxon>Endopterygota</taxon>
        <taxon>Lepidoptera</taxon>
        <taxon>Glossata</taxon>
        <taxon>Ditrysia</taxon>
        <taxon>Tortricoidea</taxon>
        <taxon>Tortricidae</taxon>
        <taxon>Olethreutinae</taxon>
        <taxon>Olethreutini</taxon>
        <taxon>Lobesia</taxon>
    </lineage>
</organism>
<dbReference type="AlphaFoldDB" id="A0A345BEW2"/>
<evidence type="ECO:0000313" key="2">
    <source>
        <dbReference type="EMBL" id="AXF48786.1"/>
    </source>
</evidence>
<feature type="transmembrane region" description="Helical" evidence="1">
    <location>
        <begin position="12"/>
        <end position="33"/>
    </location>
</feature>
<keyword evidence="2" id="KW-0675">Receptor</keyword>
<name>A0A345BEW2_9NEOP</name>
<reference evidence="2" key="1">
    <citation type="journal article" date="2018" name="Comp. Biochem. Physiol. Part D Genomics Proteomics">
        <title>Analysis of the grapevine moth Lobesia botrana antennal transcriptome and expression of odorant-binding and chemosensory proteins.</title>
        <authorList>
            <person name="Rojas V."/>
            <person name="Jimenez H."/>
            <person name="Palma-Millanao R."/>
            <person name="Gonzalez-Gonzalez A."/>
            <person name="Machuca J."/>
            <person name="Godoy R."/>
            <person name="Ceballos R."/>
            <person name="Mutis A."/>
            <person name="Venthur H."/>
        </authorList>
    </citation>
    <scope>NUCLEOTIDE SEQUENCE</scope>
</reference>
<evidence type="ECO:0000256" key="1">
    <source>
        <dbReference type="SAM" id="Phobius"/>
    </source>
</evidence>
<keyword evidence="1" id="KW-1133">Transmembrane helix</keyword>
<proteinExistence type="evidence at transcript level"/>